<dbReference type="GO" id="GO:0005662">
    <property type="term" value="C:DNA replication factor A complex"/>
    <property type="evidence" value="ECO:0007669"/>
    <property type="project" value="TreeGrafter"/>
</dbReference>
<gene>
    <name evidence="4" type="ORF">EUX98_g5218</name>
</gene>
<dbReference type="GO" id="GO:0003684">
    <property type="term" value="F:damaged DNA binding"/>
    <property type="evidence" value="ECO:0007669"/>
    <property type="project" value="TreeGrafter"/>
</dbReference>
<dbReference type="OrthoDB" id="188186at2759"/>
<comment type="subcellular location">
    <subcellularLocation>
        <location evidence="1">Nucleus</location>
    </subcellularLocation>
</comment>
<organism evidence="4 5">
    <name type="scientific">Antrodiella citrinella</name>
    <dbReference type="NCBI Taxonomy" id="2447956"/>
    <lineage>
        <taxon>Eukaryota</taxon>
        <taxon>Fungi</taxon>
        <taxon>Dikarya</taxon>
        <taxon>Basidiomycota</taxon>
        <taxon>Agaricomycotina</taxon>
        <taxon>Agaricomycetes</taxon>
        <taxon>Polyporales</taxon>
        <taxon>Steccherinaceae</taxon>
        <taxon>Antrodiella</taxon>
    </lineage>
</organism>
<evidence type="ECO:0008006" key="6">
    <source>
        <dbReference type="Google" id="ProtNLM"/>
    </source>
</evidence>
<name>A0A4S4MT23_9APHY</name>
<dbReference type="PANTHER" id="PTHR15114:SF1">
    <property type="entry name" value="REPLICATION PROTEIN A 14 KDA SUBUNIT"/>
    <property type="match status" value="1"/>
</dbReference>
<dbReference type="SUPFAM" id="SSF50249">
    <property type="entry name" value="Nucleic acid-binding proteins"/>
    <property type="match status" value="1"/>
</dbReference>
<dbReference type="PANTHER" id="PTHR15114">
    <property type="entry name" value="REPLICATION PROTEIN A3"/>
    <property type="match status" value="1"/>
</dbReference>
<evidence type="ECO:0000256" key="3">
    <source>
        <dbReference type="ARBA" id="ARBA00023242"/>
    </source>
</evidence>
<dbReference type="GO" id="GO:0006260">
    <property type="term" value="P:DNA replication"/>
    <property type="evidence" value="ECO:0007669"/>
    <property type="project" value="InterPro"/>
</dbReference>
<dbReference type="Gene3D" id="2.40.50.140">
    <property type="entry name" value="Nucleic acid-binding proteins"/>
    <property type="match status" value="1"/>
</dbReference>
<keyword evidence="3" id="KW-0539">Nucleus</keyword>
<evidence type="ECO:0000256" key="2">
    <source>
        <dbReference type="ARBA" id="ARBA00009761"/>
    </source>
</evidence>
<dbReference type="InterPro" id="IPR013970">
    <property type="entry name" value="Rfa2"/>
</dbReference>
<dbReference type="Proteomes" id="UP000308730">
    <property type="component" value="Unassembled WGS sequence"/>
</dbReference>
<keyword evidence="5" id="KW-1185">Reference proteome</keyword>
<sequence>MADHVTPRVNFAQHSKFVGRTVRVAGKVKKTNHDQTLVLECSDGGEILAKMSMEHQVDTAFVELIGQVLEPGVLKVRAVISLSDDMDTKILNYVAELWHDPKYESMF</sequence>
<comment type="similarity">
    <text evidence="2">Belongs to the replication factor A protein 3 family.</text>
</comment>
<evidence type="ECO:0000313" key="4">
    <source>
        <dbReference type="EMBL" id="THH28975.1"/>
    </source>
</evidence>
<evidence type="ECO:0000313" key="5">
    <source>
        <dbReference type="Proteomes" id="UP000308730"/>
    </source>
</evidence>
<dbReference type="GO" id="GO:0003697">
    <property type="term" value="F:single-stranded DNA binding"/>
    <property type="evidence" value="ECO:0007669"/>
    <property type="project" value="TreeGrafter"/>
</dbReference>
<dbReference type="GO" id="GO:0035861">
    <property type="term" value="C:site of double-strand break"/>
    <property type="evidence" value="ECO:0007669"/>
    <property type="project" value="TreeGrafter"/>
</dbReference>
<dbReference type="EMBL" id="SGPM01000147">
    <property type="protein sequence ID" value="THH28975.1"/>
    <property type="molecule type" value="Genomic_DNA"/>
</dbReference>
<dbReference type="InterPro" id="IPR012340">
    <property type="entry name" value="NA-bd_OB-fold"/>
</dbReference>
<dbReference type="GO" id="GO:0006289">
    <property type="term" value="P:nucleotide-excision repair"/>
    <property type="evidence" value="ECO:0007669"/>
    <property type="project" value="TreeGrafter"/>
</dbReference>
<accession>A0A4S4MT23</accession>
<dbReference type="GO" id="GO:0006298">
    <property type="term" value="P:mismatch repair"/>
    <property type="evidence" value="ECO:0007669"/>
    <property type="project" value="TreeGrafter"/>
</dbReference>
<dbReference type="GO" id="GO:0006284">
    <property type="term" value="P:base-excision repair"/>
    <property type="evidence" value="ECO:0007669"/>
    <property type="project" value="TreeGrafter"/>
</dbReference>
<dbReference type="GO" id="GO:0000724">
    <property type="term" value="P:double-strand break repair via homologous recombination"/>
    <property type="evidence" value="ECO:0007669"/>
    <property type="project" value="TreeGrafter"/>
</dbReference>
<protein>
    <recommendedName>
        <fullName evidence="6">Replication factor A protein 3</fullName>
    </recommendedName>
</protein>
<comment type="caution">
    <text evidence="4">The sequence shown here is derived from an EMBL/GenBank/DDBJ whole genome shotgun (WGS) entry which is preliminary data.</text>
</comment>
<proteinExistence type="inferred from homology"/>
<dbReference type="Pfam" id="PF08661">
    <property type="entry name" value="Rep_fac-A_3"/>
    <property type="match status" value="1"/>
</dbReference>
<reference evidence="4 5" key="1">
    <citation type="submission" date="2019-02" db="EMBL/GenBank/DDBJ databases">
        <title>Genome sequencing of the rare red list fungi Antrodiella citrinella (Flaviporus citrinellus).</title>
        <authorList>
            <person name="Buettner E."/>
            <person name="Kellner H."/>
        </authorList>
    </citation>
    <scope>NUCLEOTIDE SEQUENCE [LARGE SCALE GENOMIC DNA]</scope>
    <source>
        <strain evidence="4 5">DSM 108506</strain>
    </source>
</reference>
<evidence type="ECO:0000256" key="1">
    <source>
        <dbReference type="ARBA" id="ARBA00004123"/>
    </source>
</evidence>
<dbReference type="AlphaFoldDB" id="A0A4S4MT23"/>